<accession>A0A5Q0M8H5</accession>
<reference evidence="6 7" key="1">
    <citation type="submission" date="2019-10" db="EMBL/GenBank/DDBJ databases">
        <title>Complete genome sequence of Variovorax paradoxus 5C-2.</title>
        <authorList>
            <person name="Gogoleva N.E."/>
            <person name="Balkin A.S."/>
        </authorList>
    </citation>
    <scope>NUCLEOTIDE SEQUENCE [LARGE SCALE GENOMIC DNA]</scope>
    <source>
        <strain evidence="6 7">5C-2</strain>
    </source>
</reference>
<dbReference type="Proteomes" id="UP000326780">
    <property type="component" value="Chromosome"/>
</dbReference>
<evidence type="ECO:0000313" key="6">
    <source>
        <dbReference type="EMBL" id="QFZ85806.1"/>
    </source>
</evidence>
<dbReference type="EMBL" id="CP045644">
    <property type="protein sequence ID" value="QFZ85806.1"/>
    <property type="molecule type" value="Genomic_DNA"/>
</dbReference>
<keyword evidence="4" id="KW-0804">Transcription</keyword>
<keyword evidence="2" id="KW-0805">Transcription regulation</keyword>
<dbReference type="InterPro" id="IPR005119">
    <property type="entry name" value="LysR_subst-bd"/>
</dbReference>
<dbReference type="RefSeq" id="WP_153284347.1">
    <property type="nucleotide sequence ID" value="NZ_CP045644.1"/>
</dbReference>
<evidence type="ECO:0000256" key="1">
    <source>
        <dbReference type="ARBA" id="ARBA00009437"/>
    </source>
</evidence>
<evidence type="ECO:0000313" key="7">
    <source>
        <dbReference type="Proteomes" id="UP000326780"/>
    </source>
</evidence>
<gene>
    <name evidence="6" type="ORF">GFK26_25060</name>
</gene>
<dbReference type="PROSITE" id="PS50931">
    <property type="entry name" value="HTH_LYSR"/>
    <property type="match status" value="1"/>
</dbReference>
<dbReference type="SUPFAM" id="SSF53850">
    <property type="entry name" value="Periplasmic binding protein-like II"/>
    <property type="match status" value="1"/>
</dbReference>
<organism evidence="6 7">
    <name type="scientific">Variovorax paradoxus</name>
    <dbReference type="NCBI Taxonomy" id="34073"/>
    <lineage>
        <taxon>Bacteria</taxon>
        <taxon>Pseudomonadati</taxon>
        <taxon>Pseudomonadota</taxon>
        <taxon>Betaproteobacteria</taxon>
        <taxon>Burkholderiales</taxon>
        <taxon>Comamonadaceae</taxon>
        <taxon>Variovorax</taxon>
    </lineage>
</organism>
<evidence type="ECO:0000256" key="3">
    <source>
        <dbReference type="ARBA" id="ARBA00023125"/>
    </source>
</evidence>
<dbReference type="Pfam" id="PF03466">
    <property type="entry name" value="LysR_substrate"/>
    <property type="match status" value="1"/>
</dbReference>
<dbReference type="InterPro" id="IPR000847">
    <property type="entry name" value="LysR_HTH_N"/>
</dbReference>
<dbReference type="InterPro" id="IPR036388">
    <property type="entry name" value="WH-like_DNA-bd_sf"/>
</dbReference>
<evidence type="ECO:0000256" key="4">
    <source>
        <dbReference type="ARBA" id="ARBA00023163"/>
    </source>
</evidence>
<dbReference type="GO" id="GO:0005829">
    <property type="term" value="C:cytosol"/>
    <property type="evidence" value="ECO:0007669"/>
    <property type="project" value="TreeGrafter"/>
</dbReference>
<protein>
    <submittedName>
        <fullName evidence="6">LysR family transcriptional regulator</fullName>
    </submittedName>
</protein>
<dbReference type="Gene3D" id="1.10.10.10">
    <property type="entry name" value="Winged helix-like DNA-binding domain superfamily/Winged helix DNA-binding domain"/>
    <property type="match status" value="1"/>
</dbReference>
<dbReference type="AlphaFoldDB" id="A0A5Q0M8H5"/>
<dbReference type="PRINTS" id="PR00039">
    <property type="entry name" value="HTHLYSR"/>
</dbReference>
<dbReference type="InterPro" id="IPR050950">
    <property type="entry name" value="HTH-type_LysR_regulators"/>
</dbReference>
<dbReference type="GO" id="GO:0003700">
    <property type="term" value="F:DNA-binding transcription factor activity"/>
    <property type="evidence" value="ECO:0007669"/>
    <property type="project" value="InterPro"/>
</dbReference>
<dbReference type="GO" id="GO:0003677">
    <property type="term" value="F:DNA binding"/>
    <property type="evidence" value="ECO:0007669"/>
    <property type="project" value="UniProtKB-KW"/>
</dbReference>
<dbReference type="InterPro" id="IPR036390">
    <property type="entry name" value="WH_DNA-bd_sf"/>
</dbReference>
<dbReference type="FunFam" id="1.10.10.10:FF:000001">
    <property type="entry name" value="LysR family transcriptional regulator"/>
    <property type="match status" value="1"/>
</dbReference>
<keyword evidence="3" id="KW-0238">DNA-binding</keyword>
<dbReference type="PANTHER" id="PTHR30419:SF30">
    <property type="entry name" value="LYSR FAMILY TRANSCRIPTIONAL REGULATOR"/>
    <property type="match status" value="1"/>
</dbReference>
<name>A0A5Q0M8H5_VARPD</name>
<dbReference type="Gene3D" id="3.40.190.290">
    <property type="match status" value="1"/>
</dbReference>
<comment type="similarity">
    <text evidence="1">Belongs to the LysR transcriptional regulatory family.</text>
</comment>
<evidence type="ECO:0000259" key="5">
    <source>
        <dbReference type="PROSITE" id="PS50931"/>
    </source>
</evidence>
<evidence type="ECO:0000256" key="2">
    <source>
        <dbReference type="ARBA" id="ARBA00023015"/>
    </source>
</evidence>
<feature type="domain" description="HTH lysR-type" evidence="5">
    <location>
        <begin position="1"/>
        <end position="58"/>
    </location>
</feature>
<dbReference type="CDD" id="cd05466">
    <property type="entry name" value="PBP2_LTTR_substrate"/>
    <property type="match status" value="1"/>
</dbReference>
<dbReference type="Pfam" id="PF00126">
    <property type="entry name" value="HTH_1"/>
    <property type="match status" value="1"/>
</dbReference>
<dbReference type="SUPFAM" id="SSF46785">
    <property type="entry name" value="Winged helix' DNA-binding domain"/>
    <property type="match status" value="1"/>
</dbReference>
<dbReference type="PANTHER" id="PTHR30419">
    <property type="entry name" value="HTH-TYPE TRANSCRIPTIONAL REGULATOR YBHD"/>
    <property type="match status" value="1"/>
</dbReference>
<proteinExistence type="inferred from homology"/>
<sequence>MTLVQLRHLISLAHTGSFSKSAQALHLTQPALSRSVRALEDELGMPLFDRIGRRNELTAFGREVLERARLLVSEAEALRDRGRQMREGEGGTVRIGLGSGPGALLMTPFLLHMAKHHPAVRTEIARGSTDLLAQALRERSLDALVVDARALKPAPDLALTHVYELRGAFLCRRGHPLTRLRKGVSFDAVQRYPIASTPLSDEVARGLVETYGPQAHPANCVTLQCEELPSIADVVRQSDTVLLAVHESAPDLVELRMEPPMHGTARFGLVTLRQRTEAPALAILRRLMEAQMGGQRPVKKRA</sequence>